<dbReference type="InterPro" id="IPR011065">
    <property type="entry name" value="Kunitz_inhibitor_STI-like_sf"/>
</dbReference>
<feature type="transmembrane region" description="Helical" evidence="4">
    <location>
        <begin position="20"/>
        <end position="42"/>
    </location>
</feature>
<dbReference type="PANTHER" id="PTHR33107:SF21">
    <property type="entry name" value="KUNITZ FAMILY TRYPSIN AND PROTEASE INHIBITOR PROTEIN"/>
    <property type="match status" value="1"/>
</dbReference>
<dbReference type="GO" id="GO:0004867">
    <property type="term" value="F:serine-type endopeptidase inhibitor activity"/>
    <property type="evidence" value="ECO:0007669"/>
    <property type="project" value="UniProtKB-KW"/>
</dbReference>
<sequence length="241" mass="26256">MTLTSFATSCSRLGGLVYRALYISMKPVLLLTLSFLPLFALFTNLQLAFSHDEVEQVVDVRGNPIFPGGTYYIIPAIRGPPGGGVKLGKTGNSDCPVTVLQDFSEVVRGMPVKFTISGISPGIIFTGTPLEIEFTRKPGCVESSKWVVFVDNEIQKACVGIGGPEDHPGQQTLSGTFHIQKYQFGYKLVFCVNGTSTCLDIGRFNAKNGESGRRLNLTEHEAFDLVFVEASDYEEITKSVV</sequence>
<keyword evidence="3" id="KW-1015">Disulfide bond</keyword>
<evidence type="ECO:0000256" key="4">
    <source>
        <dbReference type="SAM" id="Phobius"/>
    </source>
</evidence>
<organism evidence="5 6">
    <name type="scientific">Flemingia macrophylla</name>
    <dbReference type="NCBI Taxonomy" id="520843"/>
    <lineage>
        <taxon>Eukaryota</taxon>
        <taxon>Viridiplantae</taxon>
        <taxon>Streptophyta</taxon>
        <taxon>Embryophyta</taxon>
        <taxon>Tracheophyta</taxon>
        <taxon>Spermatophyta</taxon>
        <taxon>Magnoliopsida</taxon>
        <taxon>eudicotyledons</taxon>
        <taxon>Gunneridae</taxon>
        <taxon>Pentapetalae</taxon>
        <taxon>rosids</taxon>
        <taxon>fabids</taxon>
        <taxon>Fabales</taxon>
        <taxon>Fabaceae</taxon>
        <taxon>Papilionoideae</taxon>
        <taxon>50 kb inversion clade</taxon>
        <taxon>NPAAA clade</taxon>
        <taxon>indigoferoid/millettioid clade</taxon>
        <taxon>Phaseoleae</taxon>
        <taxon>Flemingia</taxon>
    </lineage>
</organism>
<reference evidence="5 6" key="1">
    <citation type="submission" date="2024-08" db="EMBL/GenBank/DDBJ databases">
        <title>Insights into the chromosomal genome structure of Flemingia macrophylla.</title>
        <authorList>
            <person name="Ding Y."/>
            <person name="Zhao Y."/>
            <person name="Bi W."/>
            <person name="Wu M."/>
            <person name="Zhao G."/>
            <person name="Gong Y."/>
            <person name="Li W."/>
            <person name="Zhang P."/>
        </authorList>
    </citation>
    <scope>NUCLEOTIDE SEQUENCE [LARGE SCALE GENOMIC DNA]</scope>
    <source>
        <strain evidence="5">DYQJB</strain>
        <tissue evidence="5">Leaf</tissue>
    </source>
</reference>
<keyword evidence="2" id="KW-0722">Serine protease inhibitor</keyword>
<dbReference type="SUPFAM" id="SSF50386">
    <property type="entry name" value="STI-like"/>
    <property type="match status" value="1"/>
</dbReference>
<dbReference type="SMART" id="SM00452">
    <property type="entry name" value="STI"/>
    <property type="match status" value="1"/>
</dbReference>
<dbReference type="CDD" id="cd23377">
    <property type="entry name" value="beta-trefoil_STI_MP4-like"/>
    <property type="match status" value="1"/>
</dbReference>
<dbReference type="PANTHER" id="PTHR33107">
    <property type="entry name" value="KUNITZ TRYPSIN INHIBITOR 2"/>
    <property type="match status" value="1"/>
</dbReference>
<dbReference type="InterPro" id="IPR002160">
    <property type="entry name" value="Prot_inh_Kunz-lg"/>
</dbReference>
<gene>
    <name evidence="5" type="ORF">Fmac_015686</name>
</gene>
<keyword evidence="1" id="KW-0646">Protease inhibitor</keyword>
<dbReference type="AlphaFoldDB" id="A0ABD1MG57"/>
<dbReference type="PRINTS" id="PR00291">
    <property type="entry name" value="KUNITZINHBTR"/>
</dbReference>
<evidence type="ECO:0008006" key="7">
    <source>
        <dbReference type="Google" id="ProtNLM"/>
    </source>
</evidence>
<accession>A0ABD1MG57</accession>
<evidence type="ECO:0000313" key="6">
    <source>
        <dbReference type="Proteomes" id="UP001603857"/>
    </source>
</evidence>
<dbReference type="EMBL" id="JBGMDY010000005">
    <property type="protein sequence ID" value="KAL2334473.1"/>
    <property type="molecule type" value="Genomic_DNA"/>
</dbReference>
<dbReference type="Proteomes" id="UP001603857">
    <property type="component" value="Unassembled WGS sequence"/>
</dbReference>
<protein>
    <recommendedName>
        <fullName evidence="7">Kunitz-type trypsin inhibitor-like 2 protein</fullName>
    </recommendedName>
</protein>
<name>A0ABD1MG57_9FABA</name>
<comment type="caution">
    <text evidence="5">The sequence shown here is derived from an EMBL/GenBank/DDBJ whole genome shotgun (WGS) entry which is preliminary data.</text>
</comment>
<evidence type="ECO:0000256" key="1">
    <source>
        <dbReference type="ARBA" id="ARBA00022690"/>
    </source>
</evidence>
<keyword evidence="4" id="KW-1133">Transmembrane helix</keyword>
<keyword evidence="4" id="KW-0472">Membrane</keyword>
<dbReference type="Pfam" id="PF00197">
    <property type="entry name" value="Kunitz_legume"/>
    <property type="match status" value="1"/>
</dbReference>
<evidence type="ECO:0000256" key="2">
    <source>
        <dbReference type="ARBA" id="ARBA00022900"/>
    </source>
</evidence>
<dbReference type="Gene3D" id="2.80.10.50">
    <property type="match status" value="1"/>
</dbReference>
<proteinExistence type="predicted"/>
<evidence type="ECO:0000313" key="5">
    <source>
        <dbReference type="EMBL" id="KAL2334473.1"/>
    </source>
</evidence>
<keyword evidence="4" id="KW-0812">Transmembrane</keyword>
<keyword evidence="6" id="KW-1185">Reference proteome</keyword>
<evidence type="ECO:0000256" key="3">
    <source>
        <dbReference type="ARBA" id="ARBA00023157"/>
    </source>
</evidence>